<name>A0A9D1Y732_9FIRM</name>
<reference evidence="1" key="2">
    <citation type="submission" date="2021-04" db="EMBL/GenBank/DDBJ databases">
        <authorList>
            <person name="Gilroy R."/>
        </authorList>
    </citation>
    <scope>NUCLEOTIDE SEQUENCE</scope>
    <source>
        <strain evidence="1">ChiBcec16_6824</strain>
    </source>
</reference>
<evidence type="ECO:0000313" key="1">
    <source>
        <dbReference type="EMBL" id="HIY20473.1"/>
    </source>
</evidence>
<evidence type="ECO:0000313" key="2">
    <source>
        <dbReference type="Proteomes" id="UP000823868"/>
    </source>
</evidence>
<organism evidence="1 2">
    <name type="scientific">Candidatus Flavonifractor merdigallinarum</name>
    <dbReference type="NCBI Taxonomy" id="2838589"/>
    <lineage>
        <taxon>Bacteria</taxon>
        <taxon>Bacillati</taxon>
        <taxon>Bacillota</taxon>
        <taxon>Clostridia</taxon>
        <taxon>Eubacteriales</taxon>
        <taxon>Oscillospiraceae</taxon>
        <taxon>Flavonifractor</taxon>
    </lineage>
</organism>
<dbReference type="EMBL" id="DXDX01000023">
    <property type="protein sequence ID" value="HIY20473.1"/>
    <property type="molecule type" value="Genomic_DNA"/>
</dbReference>
<comment type="caution">
    <text evidence="1">The sequence shown here is derived from an EMBL/GenBank/DDBJ whole genome shotgun (WGS) entry which is preliminary data.</text>
</comment>
<dbReference type="Proteomes" id="UP000823868">
    <property type="component" value="Unassembled WGS sequence"/>
</dbReference>
<sequence length="142" mass="16332">MSLHRYAIKLNETTASAAVLKCLRLCFPNQSLSQLRTIVQTHSYLYCSDQEKDSADGLQILARLLEHLDRAHLEAELWEEWRGTPSAPWQGRPICREALVQAIQRMRDIYREVLYDTEREVEGVISPEAAADIEKEVSECFP</sequence>
<reference evidence="1" key="1">
    <citation type="journal article" date="2021" name="PeerJ">
        <title>Extensive microbial diversity within the chicken gut microbiome revealed by metagenomics and culture.</title>
        <authorList>
            <person name="Gilroy R."/>
            <person name="Ravi A."/>
            <person name="Getino M."/>
            <person name="Pursley I."/>
            <person name="Horton D.L."/>
            <person name="Alikhan N.F."/>
            <person name="Baker D."/>
            <person name="Gharbi K."/>
            <person name="Hall N."/>
            <person name="Watson M."/>
            <person name="Adriaenssens E.M."/>
            <person name="Foster-Nyarko E."/>
            <person name="Jarju S."/>
            <person name="Secka A."/>
            <person name="Antonio M."/>
            <person name="Oren A."/>
            <person name="Chaudhuri R.R."/>
            <person name="La Ragione R."/>
            <person name="Hildebrand F."/>
            <person name="Pallen M.J."/>
        </authorList>
    </citation>
    <scope>NUCLEOTIDE SEQUENCE</scope>
    <source>
        <strain evidence="1">ChiBcec16_6824</strain>
    </source>
</reference>
<gene>
    <name evidence="1" type="ORF">H9841_01055</name>
</gene>
<accession>A0A9D1Y732</accession>
<proteinExistence type="predicted"/>
<dbReference type="AlphaFoldDB" id="A0A9D1Y732"/>
<protein>
    <submittedName>
        <fullName evidence="1">Uncharacterized protein</fullName>
    </submittedName>
</protein>